<feature type="non-terminal residue" evidence="5">
    <location>
        <position position="1"/>
    </location>
</feature>
<name>X1NNQ8_9ZZZZ</name>
<protein>
    <recommendedName>
        <fullName evidence="4">S1 motif domain-containing protein</fullName>
    </recommendedName>
</protein>
<evidence type="ECO:0000256" key="2">
    <source>
        <dbReference type="ARBA" id="ARBA00022980"/>
    </source>
</evidence>
<feature type="non-terminal residue" evidence="5">
    <location>
        <position position="41"/>
    </location>
</feature>
<dbReference type="GO" id="GO:0022627">
    <property type="term" value="C:cytosolic small ribosomal subunit"/>
    <property type="evidence" value="ECO:0007669"/>
    <property type="project" value="TreeGrafter"/>
</dbReference>
<comment type="similarity">
    <text evidence="1">Belongs to the bacterial ribosomal protein bS1 family.</text>
</comment>
<dbReference type="SUPFAM" id="SSF50249">
    <property type="entry name" value="Nucleic acid-binding proteins"/>
    <property type="match status" value="1"/>
</dbReference>
<dbReference type="PROSITE" id="PS50126">
    <property type="entry name" value="S1"/>
    <property type="match status" value="1"/>
</dbReference>
<dbReference type="GO" id="GO:0003735">
    <property type="term" value="F:structural constituent of ribosome"/>
    <property type="evidence" value="ECO:0007669"/>
    <property type="project" value="TreeGrafter"/>
</dbReference>
<dbReference type="GO" id="GO:0006412">
    <property type="term" value="P:translation"/>
    <property type="evidence" value="ECO:0007669"/>
    <property type="project" value="TreeGrafter"/>
</dbReference>
<dbReference type="GO" id="GO:0003729">
    <property type="term" value="F:mRNA binding"/>
    <property type="evidence" value="ECO:0007669"/>
    <property type="project" value="TreeGrafter"/>
</dbReference>
<keyword evidence="3" id="KW-0687">Ribonucleoprotein</keyword>
<comment type="caution">
    <text evidence="5">The sequence shown here is derived from an EMBL/GenBank/DDBJ whole genome shotgun (WGS) entry which is preliminary data.</text>
</comment>
<dbReference type="EMBL" id="BARV01014452">
    <property type="protein sequence ID" value="GAI31841.1"/>
    <property type="molecule type" value="Genomic_DNA"/>
</dbReference>
<proteinExistence type="inferred from homology"/>
<dbReference type="AlphaFoldDB" id="X1NNQ8"/>
<dbReference type="PANTHER" id="PTHR10724:SF7">
    <property type="entry name" value="SMALL RIBOSOMAL SUBUNIT PROTEIN BS1C"/>
    <property type="match status" value="1"/>
</dbReference>
<evidence type="ECO:0000313" key="5">
    <source>
        <dbReference type="EMBL" id="GAI31841.1"/>
    </source>
</evidence>
<dbReference type="Pfam" id="PF00575">
    <property type="entry name" value="S1"/>
    <property type="match status" value="1"/>
</dbReference>
<evidence type="ECO:0000256" key="1">
    <source>
        <dbReference type="ARBA" id="ARBA00006767"/>
    </source>
</evidence>
<dbReference type="InterPro" id="IPR012340">
    <property type="entry name" value="NA-bd_OB-fold"/>
</dbReference>
<accession>X1NNQ8</accession>
<dbReference type="InterPro" id="IPR050437">
    <property type="entry name" value="Ribos_protein_bS1-like"/>
</dbReference>
<dbReference type="Gene3D" id="6.20.370.20">
    <property type="match status" value="1"/>
</dbReference>
<feature type="domain" description="S1 motif" evidence="4">
    <location>
        <begin position="2"/>
        <end position="41"/>
    </location>
</feature>
<dbReference type="PANTHER" id="PTHR10724">
    <property type="entry name" value="30S RIBOSOMAL PROTEIN S1"/>
    <property type="match status" value="1"/>
</dbReference>
<sequence>IGSLVEGKVTHLTNFGAFVRLEEGLEGLIHISDLSWNRRTG</sequence>
<organism evidence="5">
    <name type="scientific">marine sediment metagenome</name>
    <dbReference type="NCBI Taxonomy" id="412755"/>
    <lineage>
        <taxon>unclassified sequences</taxon>
        <taxon>metagenomes</taxon>
        <taxon>ecological metagenomes</taxon>
    </lineage>
</organism>
<keyword evidence="2" id="KW-0689">Ribosomal protein</keyword>
<reference evidence="5" key="1">
    <citation type="journal article" date="2014" name="Front. Microbiol.">
        <title>High frequency of phylogenetically diverse reductive dehalogenase-homologous genes in deep subseafloor sedimentary metagenomes.</title>
        <authorList>
            <person name="Kawai M."/>
            <person name="Futagami T."/>
            <person name="Toyoda A."/>
            <person name="Takaki Y."/>
            <person name="Nishi S."/>
            <person name="Hori S."/>
            <person name="Arai W."/>
            <person name="Tsubouchi T."/>
            <person name="Morono Y."/>
            <person name="Uchiyama I."/>
            <person name="Ito T."/>
            <person name="Fujiyama A."/>
            <person name="Inagaki F."/>
            <person name="Takami H."/>
        </authorList>
    </citation>
    <scope>NUCLEOTIDE SEQUENCE</scope>
    <source>
        <strain evidence="5">Expedition CK06-06</strain>
    </source>
</reference>
<evidence type="ECO:0000256" key="3">
    <source>
        <dbReference type="ARBA" id="ARBA00023274"/>
    </source>
</evidence>
<dbReference type="InterPro" id="IPR003029">
    <property type="entry name" value="S1_domain"/>
</dbReference>
<evidence type="ECO:0000259" key="4">
    <source>
        <dbReference type="PROSITE" id="PS50126"/>
    </source>
</evidence>
<gene>
    <name evidence="5" type="ORF">S06H3_25214</name>
</gene>